<protein>
    <submittedName>
        <fullName evidence="2">J domain-containing protein</fullName>
    </submittedName>
</protein>
<proteinExistence type="predicted"/>
<evidence type="ECO:0000259" key="1">
    <source>
        <dbReference type="PROSITE" id="PS50076"/>
    </source>
</evidence>
<organism evidence="2 3">
    <name type="scientific">Glossina brevipalpis</name>
    <dbReference type="NCBI Taxonomy" id="37001"/>
    <lineage>
        <taxon>Eukaryota</taxon>
        <taxon>Metazoa</taxon>
        <taxon>Ecdysozoa</taxon>
        <taxon>Arthropoda</taxon>
        <taxon>Hexapoda</taxon>
        <taxon>Insecta</taxon>
        <taxon>Pterygota</taxon>
        <taxon>Neoptera</taxon>
        <taxon>Endopterygota</taxon>
        <taxon>Diptera</taxon>
        <taxon>Brachycera</taxon>
        <taxon>Muscomorpha</taxon>
        <taxon>Hippoboscoidea</taxon>
        <taxon>Glossinidae</taxon>
        <taxon>Glossina</taxon>
    </lineage>
</organism>
<feature type="domain" description="J" evidence="1">
    <location>
        <begin position="31"/>
        <end position="99"/>
    </location>
</feature>
<dbReference type="InterPro" id="IPR052573">
    <property type="entry name" value="DnaJ_C_subfamily_28"/>
</dbReference>
<dbReference type="PANTHER" id="PTHR39158:SF1">
    <property type="entry name" value="DNAJ HOMOLOG SUBFAMILY C MEMBER 28"/>
    <property type="match status" value="1"/>
</dbReference>
<evidence type="ECO:0000313" key="2">
    <source>
        <dbReference type="EnsemblMetazoa" id="GBRI021699-PA"/>
    </source>
</evidence>
<dbReference type="InterPro" id="IPR001623">
    <property type="entry name" value="DnaJ_domain"/>
</dbReference>
<evidence type="ECO:0000313" key="3">
    <source>
        <dbReference type="Proteomes" id="UP000091820"/>
    </source>
</evidence>
<accession>A0A1A9WJ41</accession>
<name>A0A1A9WJ41_9MUSC</name>
<reference evidence="3" key="1">
    <citation type="submission" date="2014-03" db="EMBL/GenBank/DDBJ databases">
        <authorList>
            <person name="Aksoy S."/>
            <person name="Warren W."/>
            <person name="Wilson R.K."/>
        </authorList>
    </citation>
    <scope>NUCLEOTIDE SEQUENCE [LARGE SCALE GENOMIC DNA]</scope>
    <source>
        <strain evidence="3">IAEA</strain>
    </source>
</reference>
<dbReference type="Pfam" id="PF09350">
    <property type="entry name" value="DJC28_CD"/>
    <property type="match status" value="1"/>
</dbReference>
<sequence>MFALKNSSFPLKINVTFFRSLHIKRINLFKKCCSILGVKKCSVDQDTVRAAYIELVKKVHPDSGQPEASEERFREIDEAFKFLQQRFAKNRRGIFDDDDEEVPDIRHTAPQHRRYLNYYGCGRGTFLQRRKQHLLMKAKKAQEGLIKHRTDKSQVNEKGIIEKDGGIFARNQANKTQYGFDRVVEDCIREAMSKGDFDNLSGAGKPLPNGQIQNPYIDSITHKVNQILADNGFMPEWIALQRDIRDELKNLKKKLKEERIYFGGYPLTDAELMAWKKFLTSCEEEAKLINQKIDKYNLIVPIFVRQLFRVDLCKLSDDVLKDPNTPKNEKRPLADGIYHDLGMLARWDFGITRFEY</sequence>
<dbReference type="PROSITE" id="PS50076">
    <property type="entry name" value="DNAJ_2"/>
    <property type="match status" value="1"/>
</dbReference>
<dbReference type="EnsemblMetazoa" id="GBRI021699-RA">
    <property type="protein sequence ID" value="GBRI021699-PA"/>
    <property type="gene ID" value="GBRI021699"/>
</dbReference>
<dbReference type="SMART" id="SM00271">
    <property type="entry name" value="DnaJ"/>
    <property type="match status" value="1"/>
</dbReference>
<keyword evidence="3" id="KW-1185">Reference proteome</keyword>
<dbReference type="VEuPathDB" id="VectorBase:GBRI021699"/>
<dbReference type="Gene3D" id="1.10.287.110">
    <property type="entry name" value="DnaJ domain"/>
    <property type="match status" value="1"/>
</dbReference>
<dbReference type="InterPro" id="IPR018961">
    <property type="entry name" value="DnaJ_homolog_subfam-C_membr-28"/>
</dbReference>
<dbReference type="InterPro" id="IPR036869">
    <property type="entry name" value="J_dom_sf"/>
</dbReference>
<dbReference type="PANTHER" id="PTHR39158">
    <property type="entry name" value="OS08G0560600 PROTEIN"/>
    <property type="match status" value="1"/>
</dbReference>
<reference evidence="2" key="2">
    <citation type="submission" date="2020-05" db="UniProtKB">
        <authorList>
            <consortium name="EnsemblMetazoa"/>
        </authorList>
    </citation>
    <scope>IDENTIFICATION</scope>
    <source>
        <strain evidence="2">IAEA</strain>
    </source>
</reference>
<dbReference type="Pfam" id="PF00226">
    <property type="entry name" value="DnaJ"/>
    <property type="match status" value="1"/>
</dbReference>
<dbReference type="CDD" id="cd06257">
    <property type="entry name" value="DnaJ"/>
    <property type="match status" value="1"/>
</dbReference>
<dbReference type="AlphaFoldDB" id="A0A1A9WJ41"/>
<dbReference type="SUPFAM" id="SSF46565">
    <property type="entry name" value="Chaperone J-domain"/>
    <property type="match status" value="1"/>
</dbReference>
<dbReference type="Proteomes" id="UP000091820">
    <property type="component" value="Unassembled WGS sequence"/>
</dbReference>